<gene>
    <name evidence="2" type="ORF">DPMN_052669</name>
</gene>
<feature type="domain" description="Protein kinase" evidence="1">
    <location>
        <begin position="1"/>
        <end position="88"/>
    </location>
</feature>
<dbReference type="GO" id="GO:0005524">
    <property type="term" value="F:ATP binding"/>
    <property type="evidence" value="ECO:0007669"/>
    <property type="project" value="InterPro"/>
</dbReference>
<comment type="caution">
    <text evidence="2">The sequence shown here is derived from an EMBL/GenBank/DDBJ whole genome shotgun (WGS) entry which is preliminary data.</text>
</comment>
<dbReference type="EMBL" id="JAIWYP010000012">
    <property type="protein sequence ID" value="KAH3726799.1"/>
    <property type="molecule type" value="Genomic_DNA"/>
</dbReference>
<organism evidence="2 3">
    <name type="scientific">Dreissena polymorpha</name>
    <name type="common">Zebra mussel</name>
    <name type="synonym">Mytilus polymorpha</name>
    <dbReference type="NCBI Taxonomy" id="45954"/>
    <lineage>
        <taxon>Eukaryota</taxon>
        <taxon>Metazoa</taxon>
        <taxon>Spiralia</taxon>
        <taxon>Lophotrochozoa</taxon>
        <taxon>Mollusca</taxon>
        <taxon>Bivalvia</taxon>
        <taxon>Autobranchia</taxon>
        <taxon>Heteroconchia</taxon>
        <taxon>Euheterodonta</taxon>
        <taxon>Imparidentia</taxon>
        <taxon>Neoheterodontei</taxon>
        <taxon>Myida</taxon>
        <taxon>Dreissenoidea</taxon>
        <taxon>Dreissenidae</taxon>
        <taxon>Dreissena</taxon>
    </lineage>
</organism>
<dbReference type="InterPro" id="IPR000719">
    <property type="entry name" value="Prot_kinase_dom"/>
</dbReference>
<reference evidence="2" key="2">
    <citation type="submission" date="2020-11" db="EMBL/GenBank/DDBJ databases">
        <authorList>
            <person name="McCartney M.A."/>
            <person name="Auch B."/>
            <person name="Kono T."/>
            <person name="Mallez S."/>
            <person name="Becker A."/>
            <person name="Gohl D.M."/>
            <person name="Silverstein K.A.T."/>
            <person name="Koren S."/>
            <person name="Bechman K.B."/>
            <person name="Herman A."/>
            <person name="Abrahante J.E."/>
            <person name="Garbe J."/>
        </authorList>
    </citation>
    <scope>NUCLEOTIDE SEQUENCE</scope>
    <source>
        <strain evidence="2">Duluth1</strain>
        <tissue evidence="2">Whole animal</tissue>
    </source>
</reference>
<protein>
    <recommendedName>
        <fullName evidence="1">Protein kinase domain-containing protein</fullName>
    </recommendedName>
</protein>
<dbReference type="PROSITE" id="PS50011">
    <property type="entry name" value="PROTEIN_KINASE_DOM"/>
    <property type="match status" value="1"/>
</dbReference>
<evidence type="ECO:0000259" key="1">
    <source>
        <dbReference type="PROSITE" id="PS50011"/>
    </source>
</evidence>
<name>A0A9D4CK41_DREPO</name>
<dbReference type="GO" id="GO:0004672">
    <property type="term" value="F:protein kinase activity"/>
    <property type="evidence" value="ECO:0007669"/>
    <property type="project" value="InterPro"/>
</dbReference>
<keyword evidence="3" id="KW-1185">Reference proteome</keyword>
<evidence type="ECO:0000313" key="3">
    <source>
        <dbReference type="Proteomes" id="UP000828390"/>
    </source>
</evidence>
<accession>A0A9D4CK41</accession>
<evidence type="ECO:0000313" key="2">
    <source>
        <dbReference type="EMBL" id="KAH3726799.1"/>
    </source>
</evidence>
<sequence length="88" mass="10277">MCLVMELCTEGELADTLKERKFFVESQVRLITKELASAIAYLHKNGRYQYLAELMCSWRKVILCSAVFGENPRYCHSQLVRRQCRAKT</sequence>
<proteinExistence type="predicted"/>
<dbReference type="Proteomes" id="UP000828390">
    <property type="component" value="Unassembled WGS sequence"/>
</dbReference>
<dbReference type="InterPro" id="IPR011009">
    <property type="entry name" value="Kinase-like_dom_sf"/>
</dbReference>
<reference evidence="2" key="1">
    <citation type="journal article" date="2019" name="bioRxiv">
        <title>The Genome of the Zebra Mussel, Dreissena polymorpha: A Resource for Invasive Species Research.</title>
        <authorList>
            <person name="McCartney M.A."/>
            <person name="Auch B."/>
            <person name="Kono T."/>
            <person name="Mallez S."/>
            <person name="Zhang Y."/>
            <person name="Obille A."/>
            <person name="Becker A."/>
            <person name="Abrahante J.E."/>
            <person name="Garbe J."/>
            <person name="Badalamenti J.P."/>
            <person name="Herman A."/>
            <person name="Mangelson H."/>
            <person name="Liachko I."/>
            <person name="Sullivan S."/>
            <person name="Sone E.D."/>
            <person name="Koren S."/>
            <person name="Silverstein K.A.T."/>
            <person name="Beckman K.B."/>
            <person name="Gohl D.M."/>
        </authorList>
    </citation>
    <scope>NUCLEOTIDE SEQUENCE</scope>
    <source>
        <strain evidence="2">Duluth1</strain>
        <tissue evidence="2">Whole animal</tissue>
    </source>
</reference>
<dbReference type="AlphaFoldDB" id="A0A9D4CK41"/>
<dbReference type="SUPFAM" id="SSF56112">
    <property type="entry name" value="Protein kinase-like (PK-like)"/>
    <property type="match status" value="1"/>
</dbReference>
<dbReference type="Gene3D" id="1.10.510.10">
    <property type="entry name" value="Transferase(Phosphotransferase) domain 1"/>
    <property type="match status" value="1"/>
</dbReference>
<dbReference type="Pfam" id="PF00069">
    <property type="entry name" value="Pkinase"/>
    <property type="match status" value="1"/>
</dbReference>